<dbReference type="OrthoDB" id="9787898at2"/>
<dbReference type="Gene3D" id="3.30.930.10">
    <property type="entry name" value="Bira Bifunctional Protein, Domain 2"/>
    <property type="match status" value="1"/>
</dbReference>
<keyword evidence="5" id="KW-0547">Nucleotide-binding</keyword>
<feature type="domain" description="BPL/LPL catalytic" evidence="8">
    <location>
        <begin position="28"/>
        <end position="215"/>
    </location>
</feature>
<dbReference type="GO" id="GO:0017118">
    <property type="term" value="F:lipoyltransferase activity"/>
    <property type="evidence" value="ECO:0007669"/>
    <property type="project" value="TreeGrafter"/>
</dbReference>
<dbReference type="InterPro" id="IPR045864">
    <property type="entry name" value="aa-tRNA-synth_II/BPL/LPL"/>
</dbReference>
<dbReference type="EMBL" id="BEXT01000001">
    <property type="protein sequence ID" value="GBC61586.1"/>
    <property type="molecule type" value="Genomic_DNA"/>
</dbReference>
<protein>
    <recommendedName>
        <fullName evidence="3">lipoate--protein ligase</fullName>
        <ecNumber evidence="3">6.3.1.20</ecNumber>
    </recommendedName>
</protein>
<comment type="catalytic activity">
    <reaction evidence="7">
        <text>L-lysyl-[lipoyl-carrier protein] + (R)-lipoate + ATP = N(6)-[(R)-lipoyl]-L-lysyl-[lipoyl-carrier protein] + AMP + diphosphate + H(+)</text>
        <dbReference type="Rhea" id="RHEA:49288"/>
        <dbReference type="Rhea" id="RHEA-COMP:10500"/>
        <dbReference type="Rhea" id="RHEA-COMP:10502"/>
        <dbReference type="ChEBI" id="CHEBI:15378"/>
        <dbReference type="ChEBI" id="CHEBI:29969"/>
        <dbReference type="ChEBI" id="CHEBI:30616"/>
        <dbReference type="ChEBI" id="CHEBI:33019"/>
        <dbReference type="ChEBI" id="CHEBI:83088"/>
        <dbReference type="ChEBI" id="CHEBI:83099"/>
        <dbReference type="ChEBI" id="CHEBI:456215"/>
        <dbReference type="EC" id="6.3.1.20"/>
    </reaction>
</comment>
<dbReference type="GO" id="GO:0016979">
    <property type="term" value="F:lipoate-protein ligase activity"/>
    <property type="evidence" value="ECO:0007669"/>
    <property type="project" value="UniProtKB-EC"/>
</dbReference>
<dbReference type="SUPFAM" id="SSF82649">
    <property type="entry name" value="SufE/NifU"/>
    <property type="match status" value="1"/>
</dbReference>
<dbReference type="NCBIfam" id="TIGR00545">
    <property type="entry name" value="lipoyltrans"/>
    <property type="match status" value="1"/>
</dbReference>
<organism evidence="9 10">
    <name type="scientific">Desulfonema ishimotonii</name>
    <dbReference type="NCBI Taxonomy" id="45657"/>
    <lineage>
        <taxon>Bacteria</taxon>
        <taxon>Pseudomonadati</taxon>
        <taxon>Thermodesulfobacteriota</taxon>
        <taxon>Desulfobacteria</taxon>
        <taxon>Desulfobacterales</taxon>
        <taxon>Desulfococcaceae</taxon>
        <taxon>Desulfonema</taxon>
    </lineage>
</organism>
<keyword evidence="4 9" id="KW-0436">Ligase</keyword>
<dbReference type="CDD" id="cd16443">
    <property type="entry name" value="LplA"/>
    <property type="match status" value="1"/>
</dbReference>
<evidence type="ECO:0000313" key="10">
    <source>
        <dbReference type="Proteomes" id="UP000288096"/>
    </source>
</evidence>
<dbReference type="EC" id="6.3.1.20" evidence="3"/>
<dbReference type="UniPathway" id="UPA00537">
    <property type="reaction ID" value="UER00594"/>
</dbReference>
<name>A0A401FXA9_9BACT</name>
<accession>A0A401FXA9</accession>
<comment type="pathway">
    <text evidence="2">Protein modification; protein lipoylation via exogenous pathway; protein N(6)-(lipoyl)lysine from lipoate: step 1/2.</text>
</comment>
<dbReference type="PANTHER" id="PTHR12561:SF3">
    <property type="entry name" value="LIPOYLTRANSFERASE 1, MITOCHONDRIAL"/>
    <property type="match status" value="1"/>
</dbReference>
<reference evidence="10" key="1">
    <citation type="submission" date="2017-11" db="EMBL/GenBank/DDBJ databases">
        <authorList>
            <person name="Watanabe M."/>
            <person name="Kojima H."/>
        </authorList>
    </citation>
    <scope>NUCLEOTIDE SEQUENCE [LARGE SCALE GENOMIC DNA]</scope>
    <source>
        <strain evidence="10">Tokyo 01</strain>
    </source>
</reference>
<sequence>MFFIQGNSDITDPHINLALEEYCLRHLDMGHPYLLFYINAPSVIIGRNQNTVEEINADYVREKGIRVVRRVSGGGAVYHDSGNLNFSFITRYDRHHLNNFKKFTSPVIRALNRMGVPAALNGRNDIVVSGRKISGNAQYSNGKSMLSHGTLLLDSDLDTVVRALNVSADKIESKGLKSVRSRVANISEFLEKPMSMDAFRGCLLEAVFSPGNGLREYRLTDADWEGVHSLAQEKYRSWDWNYGRSPRFNIRRVRRFEMGQIDARIEVEGGEIRQIRIYGDFLGHGNVADLETRLTGIRYRSDAVRQALEGADLNRYFGKMAPDTFAEFLVAA</sequence>
<reference evidence="10" key="2">
    <citation type="submission" date="2019-01" db="EMBL/GenBank/DDBJ databases">
        <title>Genome sequence of Desulfonema ishimotonii strain Tokyo 01.</title>
        <authorList>
            <person name="Fukui M."/>
        </authorList>
    </citation>
    <scope>NUCLEOTIDE SEQUENCE [LARGE SCALE GENOMIC DNA]</scope>
    <source>
        <strain evidence="10">Tokyo 01</strain>
    </source>
</reference>
<dbReference type="Gene3D" id="3.30.390.50">
    <property type="entry name" value="CO dehydrogenase flavoprotein, C-terminal domain"/>
    <property type="match status" value="1"/>
</dbReference>
<evidence type="ECO:0000256" key="3">
    <source>
        <dbReference type="ARBA" id="ARBA00012367"/>
    </source>
</evidence>
<gene>
    <name evidence="9" type="ORF">DENIS_2548</name>
</gene>
<keyword evidence="10" id="KW-1185">Reference proteome</keyword>
<dbReference type="InterPro" id="IPR019491">
    <property type="entry name" value="Lipoate_protein_ligase_C"/>
</dbReference>
<evidence type="ECO:0000259" key="8">
    <source>
        <dbReference type="PROSITE" id="PS51733"/>
    </source>
</evidence>
<comment type="caution">
    <text evidence="9">The sequence shown here is derived from an EMBL/GenBank/DDBJ whole genome shotgun (WGS) entry which is preliminary data.</text>
</comment>
<evidence type="ECO:0000256" key="6">
    <source>
        <dbReference type="ARBA" id="ARBA00022840"/>
    </source>
</evidence>
<dbReference type="AlphaFoldDB" id="A0A401FXA9"/>
<dbReference type="RefSeq" id="WP_124328855.1">
    <property type="nucleotide sequence ID" value="NZ_BEXT01000001.1"/>
</dbReference>
<dbReference type="GO" id="GO:0005737">
    <property type="term" value="C:cytoplasm"/>
    <property type="evidence" value="ECO:0007669"/>
    <property type="project" value="TreeGrafter"/>
</dbReference>
<dbReference type="GO" id="GO:0005524">
    <property type="term" value="F:ATP binding"/>
    <property type="evidence" value="ECO:0007669"/>
    <property type="project" value="UniProtKB-KW"/>
</dbReference>
<dbReference type="GO" id="GO:0009249">
    <property type="term" value="P:protein lipoylation"/>
    <property type="evidence" value="ECO:0007669"/>
    <property type="project" value="InterPro"/>
</dbReference>
<dbReference type="Proteomes" id="UP000288096">
    <property type="component" value="Unassembled WGS sequence"/>
</dbReference>
<evidence type="ECO:0000256" key="2">
    <source>
        <dbReference type="ARBA" id="ARBA00005124"/>
    </source>
</evidence>
<dbReference type="PANTHER" id="PTHR12561">
    <property type="entry name" value="LIPOATE-PROTEIN LIGASE"/>
    <property type="match status" value="1"/>
</dbReference>
<dbReference type="FunFam" id="3.30.930.10:FF:000072">
    <property type="entry name" value="Lipoate--protein ligase"/>
    <property type="match status" value="1"/>
</dbReference>
<comment type="pathway">
    <text evidence="1">Protein modification; protein lipoylation via exogenous pathway; protein N(6)-(lipoyl)lysine from lipoate: step 2/2.</text>
</comment>
<dbReference type="Pfam" id="PF10437">
    <property type="entry name" value="Lip_prot_lig_C"/>
    <property type="match status" value="1"/>
</dbReference>
<dbReference type="InterPro" id="IPR004562">
    <property type="entry name" value="LipoylTrfase_LipoateP_Ligase"/>
</dbReference>
<dbReference type="InterPro" id="IPR004143">
    <property type="entry name" value="BPL_LPL_catalytic"/>
</dbReference>
<evidence type="ECO:0000256" key="4">
    <source>
        <dbReference type="ARBA" id="ARBA00022598"/>
    </source>
</evidence>
<dbReference type="Pfam" id="PF21948">
    <property type="entry name" value="LplA-B_cat"/>
    <property type="match status" value="1"/>
</dbReference>
<proteinExistence type="predicted"/>
<dbReference type="SUPFAM" id="SSF55681">
    <property type="entry name" value="Class II aaRS and biotin synthetases"/>
    <property type="match status" value="1"/>
</dbReference>
<evidence type="ECO:0000256" key="5">
    <source>
        <dbReference type="ARBA" id="ARBA00022741"/>
    </source>
</evidence>
<evidence type="ECO:0000256" key="1">
    <source>
        <dbReference type="ARBA" id="ARBA00005085"/>
    </source>
</evidence>
<evidence type="ECO:0000313" key="9">
    <source>
        <dbReference type="EMBL" id="GBC61586.1"/>
    </source>
</evidence>
<dbReference type="PROSITE" id="PS51733">
    <property type="entry name" value="BPL_LPL_CATALYTIC"/>
    <property type="match status" value="1"/>
</dbReference>
<evidence type="ECO:0000256" key="7">
    <source>
        <dbReference type="ARBA" id="ARBA00048037"/>
    </source>
</evidence>
<keyword evidence="6" id="KW-0067">ATP-binding</keyword>